<feature type="region of interest" description="Disordered" evidence="1">
    <location>
        <begin position="1"/>
        <end position="22"/>
    </location>
</feature>
<dbReference type="Gene3D" id="1.20.970.30">
    <property type="entry name" value="eIF4G, eIF4E-binding domain"/>
    <property type="match status" value="1"/>
</dbReference>
<dbReference type="AlphaFoldDB" id="A0A165E0I8"/>
<evidence type="ECO:0000313" key="3">
    <source>
        <dbReference type="EMBL" id="KZV85807.1"/>
    </source>
</evidence>
<sequence>DTRGRPGPINTDTARARRTPGPMSALATARIITDIYQIQYPENIKSPRIELNMNAKGRFRSVCATSCGCAVCL</sequence>
<dbReference type="InterPro" id="IPR022745">
    <property type="entry name" value="eIF4G1_eIF4E-bd"/>
</dbReference>
<dbReference type="Pfam" id="PF12152">
    <property type="entry name" value="eIF_4G1"/>
    <property type="match status" value="1"/>
</dbReference>
<accession>A0A165E0I8</accession>
<evidence type="ECO:0000256" key="1">
    <source>
        <dbReference type="SAM" id="MobiDB-lite"/>
    </source>
</evidence>
<feature type="domain" description="Eukaryotic translation initiation factor 4G1 eIF4E-binding" evidence="2">
    <location>
        <begin position="22"/>
        <end position="59"/>
    </location>
</feature>
<organism evidence="3 4">
    <name type="scientific">Exidia glandulosa HHB12029</name>
    <dbReference type="NCBI Taxonomy" id="1314781"/>
    <lineage>
        <taxon>Eukaryota</taxon>
        <taxon>Fungi</taxon>
        <taxon>Dikarya</taxon>
        <taxon>Basidiomycota</taxon>
        <taxon>Agaricomycotina</taxon>
        <taxon>Agaricomycetes</taxon>
        <taxon>Auriculariales</taxon>
        <taxon>Exidiaceae</taxon>
        <taxon>Exidia</taxon>
    </lineage>
</organism>
<dbReference type="InterPro" id="IPR036211">
    <property type="entry name" value="eIF4G_eIF4E-bd_sf"/>
</dbReference>
<dbReference type="OrthoDB" id="514777at2759"/>
<dbReference type="InParanoid" id="A0A165E0I8"/>
<keyword evidence="4" id="KW-1185">Reference proteome</keyword>
<evidence type="ECO:0000313" key="4">
    <source>
        <dbReference type="Proteomes" id="UP000077266"/>
    </source>
</evidence>
<gene>
    <name evidence="3" type="ORF">EXIGLDRAFT_622614</name>
</gene>
<name>A0A165E0I8_EXIGL</name>
<dbReference type="SUPFAM" id="SSF101489">
    <property type="entry name" value="Eukaryotic initiation factor 4f subunit eIF4g, eIF4e-binding domain"/>
    <property type="match status" value="1"/>
</dbReference>
<dbReference type="EMBL" id="KV426176">
    <property type="protein sequence ID" value="KZV85807.1"/>
    <property type="molecule type" value="Genomic_DNA"/>
</dbReference>
<evidence type="ECO:0000259" key="2">
    <source>
        <dbReference type="Pfam" id="PF12152"/>
    </source>
</evidence>
<proteinExistence type="predicted"/>
<dbReference type="Proteomes" id="UP000077266">
    <property type="component" value="Unassembled WGS sequence"/>
</dbReference>
<protein>
    <recommendedName>
        <fullName evidence="2">Eukaryotic translation initiation factor 4G1 eIF4E-binding domain-containing protein</fullName>
    </recommendedName>
</protein>
<feature type="non-terminal residue" evidence="3">
    <location>
        <position position="1"/>
    </location>
</feature>
<reference evidence="3 4" key="1">
    <citation type="journal article" date="2016" name="Mol. Biol. Evol.">
        <title>Comparative Genomics of Early-Diverging Mushroom-Forming Fungi Provides Insights into the Origins of Lignocellulose Decay Capabilities.</title>
        <authorList>
            <person name="Nagy L.G."/>
            <person name="Riley R."/>
            <person name="Tritt A."/>
            <person name="Adam C."/>
            <person name="Daum C."/>
            <person name="Floudas D."/>
            <person name="Sun H."/>
            <person name="Yadav J.S."/>
            <person name="Pangilinan J."/>
            <person name="Larsson K.H."/>
            <person name="Matsuura K."/>
            <person name="Barry K."/>
            <person name="Labutti K."/>
            <person name="Kuo R."/>
            <person name="Ohm R.A."/>
            <person name="Bhattacharya S.S."/>
            <person name="Shirouzu T."/>
            <person name="Yoshinaga Y."/>
            <person name="Martin F.M."/>
            <person name="Grigoriev I.V."/>
            <person name="Hibbett D.S."/>
        </authorList>
    </citation>
    <scope>NUCLEOTIDE SEQUENCE [LARGE SCALE GENOMIC DNA]</scope>
    <source>
        <strain evidence="3 4">HHB12029</strain>
    </source>
</reference>
<dbReference type="STRING" id="1314781.A0A165E0I8"/>